<dbReference type="Proteomes" id="UP000753908">
    <property type="component" value="Unassembled WGS sequence"/>
</dbReference>
<dbReference type="SUPFAM" id="SSF53756">
    <property type="entry name" value="UDP-Glycosyltransferase/glycogen phosphorylase"/>
    <property type="match status" value="1"/>
</dbReference>
<comment type="caution">
    <text evidence="2">The sequence shown here is derived from an EMBL/GenBank/DDBJ whole genome shotgun (WGS) entry which is preliminary data.</text>
</comment>
<dbReference type="PANTHER" id="PTHR45947:SF3">
    <property type="entry name" value="SULFOQUINOVOSYL TRANSFERASE SQD2"/>
    <property type="match status" value="1"/>
</dbReference>
<evidence type="ECO:0000313" key="3">
    <source>
        <dbReference type="Proteomes" id="UP000753908"/>
    </source>
</evidence>
<reference evidence="2" key="1">
    <citation type="submission" date="2021-05" db="EMBL/GenBank/DDBJ databases">
        <authorList>
            <person name="Pietrasiak N."/>
            <person name="Ward R."/>
            <person name="Stajich J.E."/>
            <person name="Kurbessoian T."/>
        </authorList>
    </citation>
    <scope>NUCLEOTIDE SEQUENCE</scope>
    <source>
        <strain evidence="2">CPER-KK1</strain>
    </source>
</reference>
<dbReference type="Gene3D" id="3.40.50.2000">
    <property type="entry name" value="Glycogen Phosphorylase B"/>
    <property type="match status" value="2"/>
</dbReference>
<organism evidence="2 3">
    <name type="scientific">Symplocastrum torsivum CPER-KK1</name>
    <dbReference type="NCBI Taxonomy" id="450513"/>
    <lineage>
        <taxon>Bacteria</taxon>
        <taxon>Bacillati</taxon>
        <taxon>Cyanobacteriota</taxon>
        <taxon>Cyanophyceae</taxon>
        <taxon>Oscillatoriophycideae</taxon>
        <taxon>Oscillatoriales</taxon>
        <taxon>Microcoleaceae</taxon>
        <taxon>Symplocastrum</taxon>
    </lineage>
</organism>
<dbReference type="EMBL" id="JAHHIF010000013">
    <property type="protein sequence ID" value="MBW4545159.1"/>
    <property type="molecule type" value="Genomic_DNA"/>
</dbReference>
<dbReference type="Pfam" id="PF00534">
    <property type="entry name" value="Glycos_transf_1"/>
    <property type="match status" value="1"/>
</dbReference>
<evidence type="ECO:0000313" key="2">
    <source>
        <dbReference type="EMBL" id="MBW4545159.1"/>
    </source>
</evidence>
<evidence type="ECO:0000259" key="1">
    <source>
        <dbReference type="Pfam" id="PF00534"/>
    </source>
</evidence>
<sequence>MKILIYSPLFYPSIGGIETTLSILAHEFVNQGHQVKVVTQVAAKDSTSFPFEVIRKPNWQNLLKLTRWCDIYFQGCVNLKGIWPLFISPRPWVVTHQTWYRRLDGRVGFQDYLKRYLTLFASNVSASSALAEHIKGLSTVVPNPYREEIFYERQEISRDKDLVFLGRLVSDKGVNLLLDALANLKQLDLSPSLTIIGSGPEEPNLRQQVKQLSLVEQVNFAGVKVETDLAQLLNAHKILVVPSVWEEPFGIVALEGIACGCVVVGSEAGGLKDAIGACGVTFPNGDVNPLTQALFDLLINPDKLAAYREKAESHLSRHTKAAVAKAYLQVLEKVIQ</sequence>
<dbReference type="CDD" id="cd03801">
    <property type="entry name" value="GT4_PimA-like"/>
    <property type="match status" value="1"/>
</dbReference>
<name>A0A951U9Q5_9CYAN</name>
<gene>
    <name evidence="2" type="ORF">KME25_12040</name>
</gene>
<dbReference type="InterPro" id="IPR050194">
    <property type="entry name" value="Glycosyltransferase_grp1"/>
</dbReference>
<proteinExistence type="predicted"/>
<dbReference type="InterPro" id="IPR001296">
    <property type="entry name" value="Glyco_trans_1"/>
</dbReference>
<feature type="domain" description="Glycosyl transferase family 1" evidence="1">
    <location>
        <begin position="148"/>
        <end position="313"/>
    </location>
</feature>
<dbReference type="PANTHER" id="PTHR45947">
    <property type="entry name" value="SULFOQUINOVOSYL TRANSFERASE SQD2"/>
    <property type="match status" value="1"/>
</dbReference>
<accession>A0A951U9Q5</accession>
<reference evidence="2" key="2">
    <citation type="journal article" date="2022" name="Microbiol. Resour. Announc.">
        <title>Metagenome Sequencing to Explore Phylogenomics of Terrestrial Cyanobacteria.</title>
        <authorList>
            <person name="Ward R.D."/>
            <person name="Stajich J.E."/>
            <person name="Johansen J.R."/>
            <person name="Huntemann M."/>
            <person name="Clum A."/>
            <person name="Foster B."/>
            <person name="Foster B."/>
            <person name="Roux S."/>
            <person name="Palaniappan K."/>
            <person name="Varghese N."/>
            <person name="Mukherjee S."/>
            <person name="Reddy T.B.K."/>
            <person name="Daum C."/>
            <person name="Copeland A."/>
            <person name="Chen I.A."/>
            <person name="Ivanova N.N."/>
            <person name="Kyrpides N.C."/>
            <person name="Shapiro N."/>
            <person name="Eloe-Fadrosh E.A."/>
            <person name="Pietrasiak N."/>
        </authorList>
    </citation>
    <scope>NUCLEOTIDE SEQUENCE</scope>
    <source>
        <strain evidence="2">CPER-KK1</strain>
    </source>
</reference>
<dbReference type="AlphaFoldDB" id="A0A951U9Q5"/>
<dbReference type="GO" id="GO:0016757">
    <property type="term" value="F:glycosyltransferase activity"/>
    <property type="evidence" value="ECO:0007669"/>
    <property type="project" value="InterPro"/>
</dbReference>
<protein>
    <submittedName>
        <fullName evidence="2">Glycosyltransferase family 4 protein</fullName>
    </submittedName>
</protein>